<comment type="caution">
    <text evidence="1">The sequence shown here is derived from an EMBL/GenBank/DDBJ whole genome shotgun (WGS) entry which is preliminary data.</text>
</comment>
<dbReference type="InterPro" id="IPR049696">
    <property type="entry name" value="HVO_0649-like"/>
</dbReference>
<organism evidence="1 2">
    <name type="scientific">Halolamina salina</name>
    <dbReference type="NCBI Taxonomy" id="1220023"/>
    <lineage>
        <taxon>Archaea</taxon>
        <taxon>Methanobacteriati</taxon>
        <taxon>Methanobacteriota</taxon>
        <taxon>Stenosarchaea group</taxon>
        <taxon>Halobacteria</taxon>
        <taxon>Halobacteriales</taxon>
        <taxon>Haloferacaceae</taxon>
    </lineage>
</organism>
<gene>
    <name evidence="1" type="ORF">ACFR9S_03995</name>
</gene>
<evidence type="ECO:0000313" key="2">
    <source>
        <dbReference type="Proteomes" id="UP001597111"/>
    </source>
</evidence>
<protein>
    <submittedName>
        <fullName evidence="1">HVO_0649 family zinc finger protein</fullName>
    </submittedName>
</protein>
<keyword evidence="2" id="KW-1185">Reference proteome</keyword>
<evidence type="ECO:0000313" key="1">
    <source>
        <dbReference type="EMBL" id="MFD1525464.1"/>
    </source>
</evidence>
<dbReference type="EMBL" id="JBHUDH010000033">
    <property type="protein sequence ID" value="MFD1525464.1"/>
    <property type="molecule type" value="Genomic_DNA"/>
</dbReference>
<dbReference type="Proteomes" id="UP001597111">
    <property type="component" value="Unassembled WGS sequence"/>
</dbReference>
<accession>A0ABD6B3L7</accession>
<dbReference type="NCBIfam" id="NF041911">
    <property type="entry name" value="HVO_0649"/>
    <property type="match status" value="1"/>
</dbReference>
<sequence>MATSNRGMNPLDTLRGRYDDVETVCPACGYDDADGKWTGETDGAEVRYEHACPSCGHVAVRRITIGR</sequence>
<proteinExistence type="predicted"/>
<dbReference type="RefSeq" id="WP_379731730.1">
    <property type="nucleotide sequence ID" value="NZ_JBHSWZ010000133.1"/>
</dbReference>
<dbReference type="AlphaFoldDB" id="A0ABD6B3L7"/>
<name>A0ABD6B3L7_9EURY</name>
<reference evidence="1 2" key="1">
    <citation type="journal article" date="2019" name="Int. J. Syst. Evol. Microbiol.">
        <title>The Global Catalogue of Microorganisms (GCM) 10K type strain sequencing project: providing services to taxonomists for standard genome sequencing and annotation.</title>
        <authorList>
            <consortium name="The Broad Institute Genomics Platform"/>
            <consortium name="The Broad Institute Genome Sequencing Center for Infectious Disease"/>
            <person name="Wu L."/>
            <person name="Ma J."/>
        </authorList>
    </citation>
    <scope>NUCLEOTIDE SEQUENCE [LARGE SCALE GENOMIC DNA]</scope>
    <source>
        <strain evidence="1 2">CGMCC 1.12285</strain>
    </source>
</reference>